<dbReference type="InterPro" id="IPR043502">
    <property type="entry name" value="DNA/RNA_pol_sf"/>
</dbReference>
<dbReference type="SUPFAM" id="SSF56672">
    <property type="entry name" value="DNA/RNA polymerases"/>
    <property type="match status" value="1"/>
</dbReference>
<dbReference type="Gene3D" id="3.30.70.270">
    <property type="match status" value="1"/>
</dbReference>
<dbReference type="PANTHER" id="PTHR33050:SF7">
    <property type="entry name" value="RIBONUCLEASE H"/>
    <property type="match status" value="1"/>
</dbReference>
<dbReference type="PANTHER" id="PTHR33050">
    <property type="entry name" value="REVERSE TRANSCRIPTASE DOMAIN-CONTAINING PROTEIN"/>
    <property type="match status" value="1"/>
</dbReference>
<name>A0AAW1R335_9CHLO</name>
<evidence type="ECO:0000313" key="3">
    <source>
        <dbReference type="EMBL" id="KAK9828166.1"/>
    </source>
</evidence>
<organism evidence="3 4">
    <name type="scientific">Apatococcus lobatus</name>
    <dbReference type="NCBI Taxonomy" id="904363"/>
    <lineage>
        <taxon>Eukaryota</taxon>
        <taxon>Viridiplantae</taxon>
        <taxon>Chlorophyta</taxon>
        <taxon>core chlorophytes</taxon>
        <taxon>Trebouxiophyceae</taxon>
        <taxon>Chlorellales</taxon>
        <taxon>Chlorellaceae</taxon>
        <taxon>Apatococcus</taxon>
    </lineage>
</organism>
<evidence type="ECO:0000259" key="2">
    <source>
        <dbReference type="Pfam" id="PF00078"/>
    </source>
</evidence>
<keyword evidence="4" id="KW-1185">Reference proteome</keyword>
<dbReference type="Proteomes" id="UP001438707">
    <property type="component" value="Unassembled WGS sequence"/>
</dbReference>
<feature type="compositionally biased region" description="Polar residues" evidence="1">
    <location>
        <begin position="56"/>
        <end position="65"/>
    </location>
</feature>
<reference evidence="3 4" key="1">
    <citation type="journal article" date="2024" name="Nat. Commun.">
        <title>Phylogenomics reveals the evolutionary origins of lichenization in chlorophyte algae.</title>
        <authorList>
            <person name="Puginier C."/>
            <person name="Libourel C."/>
            <person name="Otte J."/>
            <person name="Skaloud P."/>
            <person name="Haon M."/>
            <person name="Grisel S."/>
            <person name="Petersen M."/>
            <person name="Berrin J.G."/>
            <person name="Delaux P.M."/>
            <person name="Dal Grande F."/>
            <person name="Keller J."/>
        </authorList>
    </citation>
    <scope>NUCLEOTIDE SEQUENCE [LARGE SCALE GENOMIC DNA]</scope>
    <source>
        <strain evidence="3 4">SAG 2145</strain>
    </source>
</reference>
<feature type="domain" description="Reverse transcriptase" evidence="2">
    <location>
        <begin position="290"/>
        <end position="421"/>
    </location>
</feature>
<dbReference type="AlphaFoldDB" id="A0AAW1R335"/>
<comment type="caution">
    <text evidence="3">The sequence shown here is derived from an EMBL/GenBank/DDBJ whole genome shotgun (WGS) entry which is preliminary data.</text>
</comment>
<dbReference type="InterPro" id="IPR043128">
    <property type="entry name" value="Rev_trsase/Diguanyl_cyclase"/>
</dbReference>
<dbReference type="EMBL" id="JALJOS010000016">
    <property type="protein sequence ID" value="KAK9828166.1"/>
    <property type="molecule type" value="Genomic_DNA"/>
</dbReference>
<sequence length="832" mass="94520">MAGLTAVATDQAIAETTSIREHASSHWQAMDQDPEVAIEWVLDQATIELDEQPFQQQVRNPSSVSWPDKNRQPLPPARSHRQIRQQMSEAIARLNLYGKQDIDTRSSQEYMEEITRQLLAAADFRAGNTKHHLLAWDMWLGQEPNRRQAQAAKKTIAEGVRFQLVHPNSQQQRQHPRHEQRIKQVQNLLSELKGPKLAQELLDRDTPGEVQFPNRTSVDAHKDFVLEEEQKLLKTHSLFTWQELGMDGPPKVIHGLGVVMNRKGKKRLIVDARYLNLFLLYLTLKYESLAEAIAQLQRCDFMWLTDFKSGYHQVPMHPSTFPYLGLAIEGRVYVMPFLPFGVASACREYTQLMAEVYRPLRLHGEKLAFLIDDAMGAAAGKGRARFHALTFVMVLSALGFYLSIEKCQLDPAWTALFLGLILDTHRCMTWVPEEKLRYFMAQVASLARAAKTTPREVARLAGLLLSFKPAMAMAPLYARAMFQTISQHAASGWDSSMEPTEQLLQELKWWAENVQSANGRRWQQYRTSLVIASDASESRYAAFQVDAKPGQAWRMEEGFSLEEQAQLARNHLHSTLRELRAVRLAVQALAASRTDEIRQSTVQWFSDSQAGVALLRAMKGDNRCLQEVKLIYQLAMDLDIDFSWEWRPREDAMLVLADDYSKDDDYGDINISPQAQQWLQQQQMHHPHTGQVRRWGKPTLDVFAGPATHEHVADVFYSRHHCPGTAGVDAMFQSWEVQQPGGQLAWVFPPPGMAAKVLQRLACRPCHAIVILPAGQHTWSCLLPLVAQHVQAEAWLQSTDCIAGGRAPGVMKGKAVGHWKAYRFWPWAGQRT</sequence>
<evidence type="ECO:0000256" key="1">
    <source>
        <dbReference type="SAM" id="MobiDB-lite"/>
    </source>
</evidence>
<dbReference type="Gene3D" id="3.10.10.10">
    <property type="entry name" value="HIV Type 1 Reverse Transcriptase, subunit A, domain 1"/>
    <property type="match status" value="1"/>
</dbReference>
<dbReference type="InterPro" id="IPR052055">
    <property type="entry name" value="Hepadnavirus_pol/RT"/>
</dbReference>
<feature type="region of interest" description="Disordered" evidence="1">
    <location>
        <begin position="56"/>
        <end position="82"/>
    </location>
</feature>
<protein>
    <recommendedName>
        <fullName evidence="2">Reverse transcriptase domain-containing protein</fullName>
    </recommendedName>
</protein>
<dbReference type="CDD" id="cd03714">
    <property type="entry name" value="RT_DIRS1"/>
    <property type="match status" value="1"/>
</dbReference>
<evidence type="ECO:0000313" key="4">
    <source>
        <dbReference type="Proteomes" id="UP001438707"/>
    </source>
</evidence>
<accession>A0AAW1R335</accession>
<dbReference type="InterPro" id="IPR000477">
    <property type="entry name" value="RT_dom"/>
</dbReference>
<gene>
    <name evidence="3" type="ORF">WJX74_001332</name>
</gene>
<dbReference type="Pfam" id="PF00078">
    <property type="entry name" value="RVT_1"/>
    <property type="match status" value="1"/>
</dbReference>
<proteinExistence type="predicted"/>